<keyword evidence="2" id="KW-1133">Transmembrane helix</keyword>
<dbReference type="RefSeq" id="WP_116410420.1">
    <property type="nucleotide sequence ID" value="NZ_NBXB01000011.1"/>
</dbReference>
<keyword evidence="2" id="KW-0472">Membrane</keyword>
<organism evidence="3 4">
    <name type="scientific">Subtercola boreus</name>
    <dbReference type="NCBI Taxonomy" id="120213"/>
    <lineage>
        <taxon>Bacteria</taxon>
        <taxon>Bacillati</taxon>
        <taxon>Actinomycetota</taxon>
        <taxon>Actinomycetes</taxon>
        <taxon>Micrococcales</taxon>
        <taxon>Microbacteriaceae</taxon>
        <taxon>Subtercola</taxon>
    </lineage>
</organism>
<gene>
    <name evidence="3" type="ORF">B7R22_03520</name>
</gene>
<sequence length="477" mass="46277">MASKSSVIRTGLRIVTSVIVVAAGVAAVTAAATVPWPSVSTGVPSVTVTPVASDQTRACPGPFVTVPTDAGGGSSSLASPGGGFAIWTGSSPSGTSVTTTDLAAPDSPGSDAKPQKLTAPGGDGILIAGSQSEQQFTGGDLIGLATSACAEPVADSWLAAGSTTTGRSSVIVLSNPTDVAATVNLAIFSEAGPVPAPGASGIVVPANTQKSLTLAGLAPDALSPVIHVTATGGQVYATLQQSIVRSLDPGGVDVAGPTEAPSTSHTIAGMQIVSTSAIAERAADPASSDLPAALRVYVPGSAGAAVAVTFKSETLGVPDVTASYSALAGVVTDFPFPSLPDDTYSVTVTSDQPVVVGSRSSVVSGGTDFAWYPASPAIGGTFLFATTVGPNPLLMLANSQGTDAAVTLTPAGGAPVTATVSGNSASGIPLQTSTTYTVTTSAPLSAGVGYLGDGLISACTISPPSPLASPVTVYPGG</sequence>
<dbReference type="InterPro" id="IPR043777">
    <property type="entry name" value="DUF5719"/>
</dbReference>
<comment type="caution">
    <text evidence="3">The sequence shown here is derived from an EMBL/GenBank/DDBJ whole genome shotgun (WGS) entry which is preliminary data.</text>
</comment>
<feature type="region of interest" description="Disordered" evidence="1">
    <location>
        <begin position="88"/>
        <end position="121"/>
    </location>
</feature>
<dbReference type="AlphaFoldDB" id="A0A3E0W2F5"/>
<name>A0A3E0W2F5_9MICO</name>
<dbReference type="Pfam" id="PF18986">
    <property type="entry name" value="DUF5719"/>
    <property type="match status" value="1"/>
</dbReference>
<dbReference type="EMBL" id="NBXB01000011">
    <property type="protein sequence ID" value="RFA16554.1"/>
    <property type="molecule type" value="Genomic_DNA"/>
</dbReference>
<dbReference type="OrthoDB" id="3264966at2"/>
<reference evidence="3 4" key="1">
    <citation type="submission" date="2017-04" db="EMBL/GenBank/DDBJ databases">
        <title>Comparative genome analysis of Subtercola boreus.</title>
        <authorList>
            <person name="Cho Y.-J."/>
            <person name="Cho A."/>
            <person name="Kim O.-S."/>
            <person name="Lee J.-I."/>
        </authorList>
    </citation>
    <scope>NUCLEOTIDE SEQUENCE [LARGE SCALE GENOMIC DNA]</scope>
    <source>
        <strain evidence="3 4">P27479</strain>
    </source>
</reference>
<evidence type="ECO:0000313" key="4">
    <source>
        <dbReference type="Proteomes" id="UP000256541"/>
    </source>
</evidence>
<feature type="transmembrane region" description="Helical" evidence="2">
    <location>
        <begin position="12"/>
        <end position="36"/>
    </location>
</feature>
<accession>A0A3E0W2F5</accession>
<evidence type="ECO:0008006" key="5">
    <source>
        <dbReference type="Google" id="ProtNLM"/>
    </source>
</evidence>
<feature type="compositionally biased region" description="Low complexity" evidence="1">
    <location>
        <begin position="88"/>
        <end position="100"/>
    </location>
</feature>
<dbReference type="Proteomes" id="UP000256541">
    <property type="component" value="Unassembled WGS sequence"/>
</dbReference>
<proteinExistence type="predicted"/>
<keyword evidence="2" id="KW-0812">Transmembrane</keyword>
<evidence type="ECO:0000256" key="2">
    <source>
        <dbReference type="SAM" id="Phobius"/>
    </source>
</evidence>
<evidence type="ECO:0000313" key="3">
    <source>
        <dbReference type="EMBL" id="RFA16554.1"/>
    </source>
</evidence>
<protein>
    <recommendedName>
        <fullName evidence="5">Large extracellular alpha-helical protein</fullName>
    </recommendedName>
</protein>
<evidence type="ECO:0000256" key="1">
    <source>
        <dbReference type="SAM" id="MobiDB-lite"/>
    </source>
</evidence>